<keyword evidence="5" id="KW-1185">Reference proteome</keyword>
<evidence type="ECO:0000256" key="2">
    <source>
        <dbReference type="SAM" id="SignalP"/>
    </source>
</evidence>
<gene>
    <name evidence="4" type="ORF">GCM10011383_11520</name>
</gene>
<evidence type="ECO:0000259" key="3">
    <source>
        <dbReference type="Pfam" id="PF13505"/>
    </source>
</evidence>
<sequence length="241" mass="26419">MNTQKLVLSTLLLGATAGMAQAQTEAGKVLLSGQVNYQSNDSKESPLNNPAGVYPNMNTKNKYNQLNFTPQAGFFVANHLAIGLSATIASTKQNNSYVDYTGAITPSPYAYTNKNTNTSFSVGPFVRYYKMLGEKFGLYGQLNTGYQRGTQKYSSDYPNYYPSTTTSNGGYISINPGFVYFPTNKLGLELTLGSLGYQRGKSEERSTRPDYISINRSYSSFTTNLSIQYLTVGASFYLGKS</sequence>
<evidence type="ECO:0000313" key="5">
    <source>
        <dbReference type="Proteomes" id="UP000632273"/>
    </source>
</evidence>
<protein>
    <recommendedName>
        <fullName evidence="3">Outer membrane protein beta-barrel domain-containing protein</fullName>
    </recommendedName>
</protein>
<feature type="domain" description="Outer membrane protein beta-barrel" evidence="3">
    <location>
        <begin position="9"/>
        <end position="194"/>
    </location>
</feature>
<dbReference type="InterPro" id="IPR027385">
    <property type="entry name" value="Beta-barrel_OMP"/>
</dbReference>
<dbReference type="RefSeq" id="WP_188812001.1">
    <property type="nucleotide sequence ID" value="NZ_BMHT01000002.1"/>
</dbReference>
<dbReference type="EMBL" id="BMHT01000002">
    <property type="protein sequence ID" value="GGF02352.1"/>
    <property type="molecule type" value="Genomic_DNA"/>
</dbReference>
<feature type="signal peptide" evidence="2">
    <location>
        <begin position="1"/>
        <end position="22"/>
    </location>
</feature>
<name>A0ABQ1TRZ5_9BACT</name>
<evidence type="ECO:0000313" key="4">
    <source>
        <dbReference type="EMBL" id="GGF02352.1"/>
    </source>
</evidence>
<organism evidence="4 5">
    <name type="scientific">Hymenobacter cavernae</name>
    <dbReference type="NCBI Taxonomy" id="2044852"/>
    <lineage>
        <taxon>Bacteria</taxon>
        <taxon>Pseudomonadati</taxon>
        <taxon>Bacteroidota</taxon>
        <taxon>Cytophagia</taxon>
        <taxon>Cytophagales</taxon>
        <taxon>Hymenobacteraceae</taxon>
        <taxon>Hymenobacter</taxon>
    </lineage>
</organism>
<evidence type="ECO:0000256" key="1">
    <source>
        <dbReference type="ARBA" id="ARBA00022729"/>
    </source>
</evidence>
<keyword evidence="1 2" id="KW-0732">Signal</keyword>
<dbReference type="Pfam" id="PF13505">
    <property type="entry name" value="OMP_b-brl"/>
    <property type="match status" value="1"/>
</dbReference>
<comment type="caution">
    <text evidence="4">The sequence shown here is derived from an EMBL/GenBank/DDBJ whole genome shotgun (WGS) entry which is preliminary data.</text>
</comment>
<accession>A0ABQ1TRZ5</accession>
<reference evidence="5" key="1">
    <citation type="journal article" date="2019" name="Int. J. Syst. Evol. Microbiol.">
        <title>The Global Catalogue of Microorganisms (GCM) 10K type strain sequencing project: providing services to taxonomists for standard genome sequencing and annotation.</title>
        <authorList>
            <consortium name="The Broad Institute Genomics Platform"/>
            <consortium name="The Broad Institute Genome Sequencing Center for Infectious Disease"/>
            <person name="Wu L."/>
            <person name="Ma J."/>
        </authorList>
    </citation>
    <scope>NUCLEOTIDE SEQUENCE [LARGE SCALE GENOMIC DNA]</scope>
    <source>
        <strain evidence="5">CGMCC 1.15197</strain>
    </source>
</reference>
<feature type="chain" id="PRO_5046027871" description="Outer membrane protein beta-barrel domain-containing protein" evidence="2">
    <location>
        <begin position="23"/>
        <end position="241"/>
    </location>
</feature>
<dbReference type="Proteomes" id="UP000632273">
    <property type="component" value="Unassembled WGS sequence"/>
</dbReference>
<proteinExistence type="predicted"/>